<accession>A0ABR2T1G5</accession>
<dbReference type="Proteomes" id="UP001396334">
    <property type="component" value="Unassembled WGS sequence"/>
</dbReference>
<gene>
    <name evidence="1" type="ORF">V6N11_032618</name>
</gene>
<dbReference type="EMBL" id="JBBPBN010000010">
    <property type="protein sequence ID" value="KAK9031232.1"/>
    <property type="molecule type" value="Genomic_DNA"/>
</dbReference>
<keyword evidence="2" id="KW-1185">Reference proteome</keyword>
<organism evidence="1 2">
    <name type="scientific">Hibiscus sabdariffa</name>
    <name type="common">roselle</name>
    <dbReference type="NCBI Taxonomy" id="183260"/>
    <lineage>
        <taxon>Eukaryota</taxon>
        <taxon>Viridiplantae</taxon>
        <taxon>Streptophyta</taxon>
        <taxon>Embryophyta</taxon>
        <taxon>Tracheophyta</taxon>
        <taxon>Spermatophyta</taxon>
        <taxon>Magnoliopsida</taxon>
        <taxon>eudicotyledons</taxon>
        <taxon>Gunneridae</taxon>
        <taxon>Pentapetalae</taxon>
        <taxon>rosids</taxon>
        <taxon>malvids</taxon>
        <taxon>Malvales</taxon>
        <taxon>Malvaceae</taxon>
        <taxon>Malvoideae</taxon>
        <taxon>Hibiscus</taxon>
    </lineage>
</organism>
<proteinExistence type="predicted"/>
<comment type="caution">
    <text evidence="1">The sequence shown here is derived from an EMBL/GenBank/DDBJ whole genome shotgun (WGS) entry which is preliminary data.</text>
</comment>
<reference evidence="1 2" key="1">
    <citation type="journal article" date="2024" name="G3 (Bethesda)">
        <title>Genome assembly of Hibiscus sabdariffa L. provides insights into metabolisms of medicinal natural products.</title>
        <authorList>
            <person name="Kim T."/>
        </authorList>
    </citation>
    <scope>NUCLEOTIDE SEQUENCE [LARGE SCALE GENOMIC DNA]</scope>
    <source>
        <strain evidence="1">TK-2024</strain>
        <tissue evidence="1">Old leaves</tissue>
    </source>
</reference>
<evidence type="ECO:0000313" key="1">
    <source>
        <dbReference type="EMBL" id="KAK9031232.1"/>
    </source>
</evidence>
<evidence type="ECO:0000313" key="2">
    <source>
        <dbReference type="Proteomes" id="UP001396334"/>
    </source>
</evidence>
<name>A0ABR2T1G5_9ROSI</name>
<sequence length="74" mass="8505">MMELFVLGCTGVVVFLHGANFFFHVLSQHLAVRSLRFVQFSQNPQIPRILVSWDLLGGRTNKGENRVPKRIHFP</sequence>
<protein>
    <recommendedName>
        <fullName evidence="3">Secreted protein</fullName>
    </recommendedName>
</protein>
<evidence type="ECO:0008006" key="3">
    <source>
        <dbReference type="Google" id="ProtNLM"/>
    </source>
</evidence>